<dbReference type="InterPro" id="IPR033399">
    <property type="entry name" value="TP_0789-like"/>
</dbReference>
<gene>
    <name evidence="2" type="ORF">AMJ40_04880</name>
</gene>
<sequence length="239" mass="27962">MNLHAQSEMTAEEVLNIMTETMNPQQSKGTMKMTIVTTSGEERTFEYRTFSKNGGEKSLMKYLKPTRVKDQAILMLNDANDIWVYFPRTKRVRKLATHAKRQKLEGSDFSYEDMGASNTFIEEYRAIRHDDEKREGRGCYALELTRKPGSDAGYSRILMWVDRDCLVPLVIHYYHDEDPELLEKELVCSDIQLIDEIYTPMKYTMHNKLDNTQTSLEIVEVMYKIELPDDLFTELGMQR</sequence>
<dbReference type="PANTHER" id="PTHR37507:SF2">
    <property type="entry name" value="SPORULATION PROTEIN YDCC"/>
    <property type="match status" value="1"/>
</dbReference>
<dbReference type="SUPFAM" id="SSF89392">
    <property type="entry name" value="Prokaryotic lipoproteins and lipoprotein localization factors"/>
    <property type="match status" value="1"/>
</dbReference>
<dbReference type="AlphaFoldDB" id="A0A0S7WIN1"/>
<evidence type="ECO:0000313" key="2">
    <source>
        <dbReference type="EMBL" id="KPJ49753.1"/>
    </source>
</evidence>
<reference evidence="2 3" key="1">
    <citation type="journal article" date="2015" name="Microbiome">
        <title>Genomic resolution of linkages in carbon, nitrogen, and sulfur cycling among widespread estuary sediment bacteria.</title>
        <authorList>
            <person name="Baker B.J."/>
            <person name="Lazar C.S."/>
            <person name="Teske A.P."/>
            <person name="Dick G.J."/>
        </authorList>
    </citation>
    <scope>NUCLEOTIDE SEQUENCE [LARGE SCALE GENOMIC DNA]</scope>
    <source>
        <strain evidence="2">DG_26</strain>
    </source>
</reference>
<feature type="domain" description="Uncharacterized protein TP-0789" evidence="1">
    <location>
        <begin position="55"/>
        <end position="239"/>
    </location>
</feature>
<dbReference type="Pfam" id="PF17131">
    <property type="entry name" value="LolA_like"/>
    <property type="match status" value="1"/>
</dbReference>
<comment type="caution">
    <text evidence="2">The sequence shown here is derived from an EMBL/GenBank/DDBJ whole genome shotgun (WGS) entry which is preliminary data.</text>
</comment>
<dbReference type="EMBL" id="LIZT01000044">
    <property type="protein sequence ID" value="KPJ49753.1"/>
    <property type="molecule type" value="Genomic_DNA"/>
</dbReference>
<evidence type="ECO:0000313" key="3">
    <source>
        <dbReference type="Proteomes" id="UP000051124"/>
    </source>
</evidence>
<dbReference type="CDD" id="cd16329">
    <property type="entry name" value="LolA_like"/>
    <property type="match status" value="1"/>
</dbReference>
<protein>
    <recommendedName>
        <fullName evidence="1">Uncharacterized protein TP-0789 domain-containing protein</fullName>
    </recommendedName>
</protein>
<dbReference type="Gene3D" id="2.50.20.10">
    <property type="entry name" value="Lipoprotein localisation LolA/LolB/LppX"/>
    <property type="match status" value="1"/>
</dbReference>
<dbReference type="Proteomes" id="UP000051124">
    <property type="component" value="Unassembled WGS sequence"/>
</dbReference>
<dbReference type="InterPro" id="IPR052944">
    <property type="entry name" value="Sporulation_related"/>
</dbReference>
<dbReference type="InterPro" id="IPR029046">
    <property type="entry name" value="LolA/LolB/LppX"/>
</dbReference>
<proteinExistence type="predicted"/>
<dbReference type="PANTHER" id="PTHR37507">
    <property type="entry name" value="SPORULATION PROTEIN YDCC"/>
    <property type="match status" value="1"/>
</dbReference>
<organism evidence="2 3">
    <name type="scientific">candidate division TA06 bacterium DG_26</name>
    <dbReference type="NCBI Taxonomy" id="1703771"/>
    <lineage>
        <taxon>Bacteria</taxon>
        <taxon>Bacteria division TA06</taxon>
    </lineage>
</organism>
<name>A0A0S7WIN1_UNCT6</name>
<accession>A0A0S7WIN1</accession>
<evidence type="ECO:0000259" key="1">
    <source>
        <dbReference type="Pfam" id="PF17131"/>
    </source>
</evidence>